<dbReference type="EC" id="2.7.13.3" evidence="3"/>
<sequence>MNMTQSAPKHPSFILIVDDLPENLQVLGNILRVAGYHVTPAVDGLQAFKIIEKRRPDLILLDVMMPGMGGFEVCARLKASQATREIPIIFLTAKSETADIVKGFELGAVDYVTKPFRKEELLARVDTHLSFQRAKQELRELNTTKDKFFSIIAHDLRGPFNGFLAFTEWMIGNISDYTQDEIVEILEKQHRSAKSLFALLENLLTWSRIQRGVMKYTPEDVWFGCLVNDILTLFQTTAEQKHIALRNEVPHKLIAYGDQNMIETIIRNLISNAIKFTEPGGMIDVSAKDEKQWVEVTVSDTGVGIDQETISALFRIDIKDSRVGTAGEKGTGLGLILCKELIEKHGGKIWIESEIGKGARFVFTLPKFECSPDVLD</sequence>
<dbReference type="Pfam" id="PF02518">
    <property type="entry name" value="HATPase_c"/>
    <property type="match status" value="1"/>
</dbReference>
<name>A0A2G6K8G8_9BACT</name>
<evidence type="ECO:0000256" key="9">
    <source>
        <dbReference type="ARBA" id="ARBA00022840"/>
    </source>
</evidence>
<evidence type="ECO:0000256" key="11">
    <source>
        <dbReference type="ARBA" id="ARBA00023136"/>
    </source>
</evidence>
<dbReference type="GO" id="GO:0005886">
    <property type="term" value="C:plasma membrane"/>
    <property type="evidence" value="ECO:0007669"/>
    <property type="project" value="UniProtKB-SubCell"/>
</dbReference>
<dbReference type="Gene3D" id="6.10.250.690">
    <property type="match status" value="1"/>
</dbReference>
<dbReference type="Gene3D" id="3.30.565.10">
    <property type="entry name" value="Histidine kinase-like ATPase, C-terminal domain"/>
    <property type="match status" value="1"/>
</dbReference>
<dbReference type="Pfam" id="PF00072">
    <property type="entry name" value="Response_reg"/>
    <property type="match status" value="1"/>
</dbReference>
<evidence type="ECO:0000256" key="1">
    <source>
        <dbReference type="ARBA" id="ARBA00000085"/>
    </source>
</evidence>
<evidence type="ECO:0000256" key="5">
    <source>
        <dbReference type="ARBA" id="ARBA00022553"/>
    </source>
</evidence>
<dbReference type="PROSITE" id="PS50110">
    <property type="entry name" value="RESPONSE_REGULATORY"/>
    <property type="match status" value="1"/>
</dbReference>
<comment type="catalytic activity">
    <reaction evidence="1">
        <text>ATP + protein L-histidine = ADP + protein N-phospho-L-histidine.</text>
        <dbReference type="EC" id="2.7.13.3"/>
    </reaction>
</comment>
<evidence type="ECO:0000256" key="6">
    <source>
        <dbReference type="ARBA" id="ARBA00022679"/>
    </source>
</evidence>
<dbReference type="EMBL" id="PDSK01000121">
    <property type="protein sequence ID" value="PIE31996.1"/>
    <property type="molecule type" value="Genomic_DNA"/>
</dbReference>
<dbReference type="InterPro" id="IPR011006">
    <property type="entry name" value="CheY-like_superfamily"/>
</dbReference>
<evidence type="ECO:0000259" key="14">
    <source>
        <dbReference type="PROSITE" id="PS50110"/>
    </source>
</evidence>
<dbReference type="Gene3D" id="1.10.287.130">
    <property type="match status" value="1"/>
</dbReference>
<dbReference type="PANTHER" id="PTHR43547:SF2">
    <property type="entry name" value="HYBRID SIGNAL TRANSDUCTION HISTIDINE KINASE C"/>
    <property type="match status" value="1"/>
</dbReference>
<dbReference type="InterPro" id="IPR005467">
    <property type="entry name" value="His_kinase_dom"/>
</dbReference>
<dbReference type="SUPFAM" id="SSF55874">
    <property type="entry name" value="ATPase domain of HSP90 chaperone/DNA topoisomerase II/histidine kinase"/>
    <property type="match status" value="1"/>
</dbReference>
<keyword evidence="4" id="KW-1003">Cell membrane</keyword>
<keyword evidence="8 15" id="KW-0418">Kinase</keyword>
<dbReference type="Gene3D" id="3.40.50.2300">
    <property type="match status" value="1"/>
</dbReference>
<keyword evidence="5 12" id="KW-0597">Phosphoprotein</keyword>
<accession>A0A2G6K8G8</accession>
<gene>
    <name evidence="15" type="ORF">CSA56_16715</name>
</gene>
<evidence type="ECO:0000256" key="2">
    <source>
        <dbReference type="ARBA" id="ARBA00004236"/>
    </source>
</evidence>
<dbReference type="Proteomes" id="UP000230821">
    <property type="component" value="Unassembled WGS sequence"/>
</dbReference>
<proteinExistence type="predicted"/>
<keyword evidence="10" id="KW-0902">Two-component regulatory system</keyword>
<dbReference type="SUPFAM" id="SSF52172">
    <property type="entry name" value="CheY-like"/>
    <property type="match status" value="1"/>
</dbReference>
<dbReference type="AlphaFoldDB" id="A0A2G6K8G8"/>
<comment type="subcellular location">
    <subcellularLocation>
        <location evidence="2">Cell membrane</location>
    </subcellularLocation>
</comment>
<dbReference type="GO" id="GO:0005524">
    <property type="term" value="F:ATP binding"/>
    <property type="evidence" value="ECO:0007669"/>
    <property type="project" value="UniProtKB-KW"/>
</dbReference>
<dbReference type="InterPro" id="IPR003661">
    <property type="entry name" value="HisK_dim/P_dom"/>
</dbReference>
<feature type="modified residue" description="4-aspartylphosphate" evidence="12">
    <location>
        <position position="62"/>
    </location>
</feature>
<evidence type="ECO:0000259" key="13">
    <source>
        <dbReference type="PROSITE" id="PS50109"/>
    </source>
</evidence>
<dbReference type="InterPro" id="IPR001789">
    <property type="entry name" value="Sig_transdc_resp-reg_receiver"/>
</dbReference>
<dbReference type="Pfam" id="PF00512">
    <property type="entry name" value="HisKA"/>
    <property type="match status" value="1"/>
</dbReference>
<keyword evidence="7" id="KW-0547">Nucleotide-binding</keyword>
<dbReference type="InterPro" id="IPR036890">
    <property type="entry name" value="HATPase_C_sf"/>
</dbReference>
<feature type="domain" description="Histidine kinase" evidence="13">
    <location>
        <begin position="151"/>
        <end position="369"/>
    </location>
</feature>
<evidence type="ECO:0000256" key="7">
    <source>
        <dbReference type="ARBA" id="ARBA00022741"/>
    </source>
</evidence>
<keyword evidence="9" id="KW-0067">ATP-binding</keyword>
<dbReference type="GO" id="GO:0000155">
    <property type="term" value="F:phosphorelay sensor kinase activity"/>
    <property type="evidence" value="ECO:0007669"/>
    <property type="project" value="InterPro"/>
</dbReference>
<feature type="domain" description="Response regulatory" evidence="14">
    <location>
        <begin position="13"/>
        <end position="129"/>
    </location>
</feature>
<dbReference type="SMART" id="SM00448">
    <property type="entry name" value="REC"/>
    <property type="match status" value="1"/>
</dbReference>
<dbReference type="CDD" id="cd00082">
    <property type="entry name" value="HisKA"/>
    <property type="match status" value="1"/>
</dbReference>
<comment type="caution">
    <text evidence="15">The sequence shown here is derived from an EMBL/GenBank/DDBJ whole genome shotgun (WGS) entry which is preliminary data.</text>
</comment>
<dbReference type="InterPro" id="IPR036097">
    <property type="entry name" value="HisK_dim/P_sf"/>
</dbReference>
<reference evidence="15 16" key="1">
    <citation type="submission" date="2017-10" db="EMBL/GenBank/DDBJ databases">
        <title>Novel microbial diversity and functional potential in the marine mammal oral microbiome.</title>
        <authorList>
            <person name="Dudek N.K."/>
            <person name="Sun C.L."/>
            <person name="Burstein D."/>
            <person name="Kantor R.S."/>
            <person name="Aliaga Goltsman D.S."/>
            <person name="Bik E.M."/>
            <person name="Thomas B.C."/>
            <person name="Banfield J.F."/>
            <person name="Relman D.A."/>
        </authorList>
    </citation>
    <scope>NUCLEOTIDE SEQUENCE [LARGE SCALE GENOMIC DNA]</scope>
    <source>
        <strain evidence="15">DOLJORAL78_47_16</strain>
    </source>
</reference>
<evidence type="ECO:0000256" key="10">
    <source>
        <dbReference type="ARBA" id="ARBA00023012"/>
    </source>
</evidence>
<dbReference type="PRINTS" id="PR00344">
    <property type="entry name" value="BCTRLSENSOR"/>
</dbReference>
<dbReference type="CDD" id="cd19920">
    <property type="entry name" value="REC_PA4781-like"/>
    <property type="match status" value="1"/>
</dbReference>
<dbReference type="InterPro" id="IPR003594">
    <property type="entry name" value="HATPase_dom"/>
</dbReference>
<evidence type="ECO:0000256" key="4">
    <source>
        <dbReference type="ARBA" id="ARBA00022475"/>
    </source>
</evidence>
<dbReference type="PROSITE" id="PS50109">
    <property type="entry name" value="HIS_KIN"/>
    <property type="match status" value="1"/>
</dbReference>
<dbReference type="SUPFAM" id="SSF47384">
    <property type="entry name" value="Homodimeric domain of signal transducing histidine kinase"/>
    <property type="match status" value="1"/>
</dbReference>
<keyword evidence="6" id="KW-0808">Transferase</keyword>
<evidence type="ECO:0000256" key="3">
    <source>
        <dbReference type="ARBA" id="ARBA00012438"/>
    </source>
</evidence>
<dbReference type="PANTHER" id="PTHR43547">
    <property type="entry name" value="TWO-COMPONENT HISTIDINE KINASE"/>
    <property type="match status" value="1"/>
</dbReference>
<evidence type="ECO:0000313" key="16">
    <source>
        <dbReference type="Proteomes" id="UP000230821"/>
    </source>
</evidence>
<evidence type="ECO:0000256" key="12">
    <source>
        <dbReference type="PROSITE-ProRule" id="PRU00169"/>
    </source>
</evidence>
<evidence type="ECO:0000256" key="8">
    <source>
        <dbReference type="ARBA" id="ARBA00022777"/>
    </source>
</evidence>
<organism evidence="15 16">
    <name type="scientific">candidate division KSB3 bacterium</name>
    <dbReference type="NCBI Taxonomy" id="2044937"/>
    <lineage>
        <taxon>Bacteria</taxon>
        <taxon>candidate division KSB3</taxon>
    </lineage>
</organism>
<evidence type="ECO:0000313" key="15">
    <source>
        <dbReference type="EMBL" id="PIE31996.1"/>
    </source>
</evidence>
<dbReference type="SMART" id="SM00388">
    <property type="entry name" value="HisKA"/>
    <property type="match status" value="1"/>
</dbReference>
<protein>
    <recommendedName>
        <fullName evidence="3">histidine kinase</fullName>
        <ecNumber evidence="3">2.7.13.3</ecNumber>
    </recommendedName>
</protein>
<dbReference type="InterPro" id="IPR004358">
    <property type="entry name" value="Sig_transdc_His_kin-like_C"/>
</dbReference>
<dbReference type="FunFam" id="3.30.565.10:FF:000023">
    <property type="entry name" value="PAS domain-containing sensor histidine kinase"/>
    <property type="match status" value="1"/>
</dbReference>
<keyword evidence="11" id="KW-0472">Membrane</keyword>
<dbReference type="SMART" id="SM00387">
    <property type="entry name" value="HATPase_c"/>
    <property type="match status" value="1"/>
</dbReference>